<dbReference type="Gene3D" id="1.10.260.40">
    <property type="entry name" value="lambda repressor-like DNA-binding domains"/>
    <property type="match status" value="1"/>
</dbReference>
<dbReference type="InterPro" id="IPR046335">
    <property type="entry name" value="LacI/GalR-like_sensor"/>
</dbReference>
<dbReference type="Gene3D" id="3.40.50.2300">
    <property type="match status" value="2"/>
</dbReference>
<dbReference type="Proteomes" id="UP000426246">
    <property type="component" value="Chromosome"/>
</dbReference>
<evidence type="ECO:0000259" key="4">
    <source>
        <dbReference type="PROSITE" id="PS50932"/>
    </source>
</evidence>
<dbReference type="Pfam" id="PF00356">
    <property type="entry name" value="LacI"/>
    <property type="match status" value="1"/>
</dbReference>
<protein>
    <submittedName>
        <fullName evidence="5">LacI family transcriptional regulator</fullName>
    </submittedName>
</protein>
<dbReference type="AlphaFoldDB" id="A0A6B8RUD2"/>
<feature type="domain" description="HTH lacI-type" evidence="4">
    <location>
        <begin position="2"/>
        <end position="55"/>
    </location>
</feature>
<dbReference type="PROSITE" id="PS00356">
    <property type="entry name" value="HTH_LACI_1"/>
    <property type="match status" value="1"/>
</dbReference>
<dbReference type="PROSITE" id="PS50932">
    <property type="entry name" value="HTH_LACI_2"/>
    <property type="match status" value="1"/>
</dbReference>
<dbReference type="PANTHER" id="PTHR30146:SF109">
    <property type="entry name" value="HTH-TYPE TRANSCRIPTIONAL REGULATOR GALS"/>
    <property type="match status" value="1"/>
</dbReference>
<evidence type="ECO:0000256" key="1">
    <source>
        <dbReference type="ARBA" id="ARBA00023015"/>
    </source>
</evidence>
<name>A0A6B8RUD2_9BACL</name>
<evidence type="ECO:0000256" key="3">
    <source>
        <dbReference type="ARBA" id="ARBA00023163"/>
    </source>
</evidence>
<dbReference type="CDD" id="cd01392">
    <property type="entry name" value="HTH_LacI"/>
    <property type="match status" value="1"/>
</dbReference>
<dbReference type="GO" id="GO:0000976">
    <property type="term" value="F:transcription cis-regulatory region binding"/>
    <property type="evidence" value="ECO:0007669"/>
    <property type="project" value="TreeGrafter"/>
</dbReference>
<dbReference type="InterPro" id="IPR010982">
    <property type="entry name" value="Lambda_DNA-bd_dom_sf"/>
</dbReference>
<keyword evidence="1" id="KW-0805">Transcription regulation</keyword>
<proteinExistence type="predicted"/>
<dbReference type="InterPro" id="IPR000843">
    <property type="entry name" value="HTH_LacI"/>
</dbReference>
<dbReference type="PANTHER" id="PTHR30146">
    <property type="entry name" value="LACI-RELATED TRANSCRIPTIONAL REPRESSOR"/>
    <property type="match status" value="1"/>
</dbReference>
<evidence type="ECO:0000256" key="2">
    <source>
        <dbReference type="ARBA" id="ARBA00023125"/>
    </source>
</evidence>
<keyword evidence="3" id="KW-0804">Transcription</keyword>
<sequence length="346" mass="38056">MIQLKDVAELAGVSTGSVSKVLNGYAVSPRMKKSVELAIAELNYKPNMVARSLRTKTSNSIGVMVPYTNDPYFMEFFRGVSIGLSEKGKVPFLFSTEPHDEFSAQKMQQIFMRGVDGLIVSTYGWKDSVLEELYLIAEKIPVVSYKRSFPGTAIHSVGVDDCSGMFKAVEHLTSIGHRRIGYIASGLNLDTGQQRLKGYQQALEQAGIAYEDNLVVESAAFQIEDGYNAVQQLLKRFPLPSAIVGANNSVAIGALKFLESRNVKIPEDIAVMGYDDEPLSTLVTPKLSSVSVPVYEMTAKAVQIIEDAILGVHKETINILFPTTLKIRNSTDFSATAAFEFERFSR</sequence>
<keyword evidence="2" id="KW-0238">DNA-binding</keyword>
<evidence type="ECO:0000313" key="5">
    <source>
        <dbReference type="EMBL" id="QGQ99557.1"/>
    </source>
</evidence>
<dbReference type="SUPFAM" id="SSF53822">
    <property type="entry name" value="Periplasmic binding protein-like I"/>
    <property type="match status" value="1"/>
</dbReference>
<dbReference type="SUPFAM" id="SSF47413">
    <property type="entry name" value="lambda repressor-like DNA-binding domains"/>
    <property type="match status" value="1"/>
</dbReference>
<dbReference type="OrthoDB" id="2528004at2"/>
<accession>A0A6B8RUD2</accession>
<dbReference type="Pfam" id="PF13377">
    <property type="entry name" value="Peripla_BP_3"/>
    <property type="match status" value="1"/>
</dbReference>
<dbReference type="InterPro" id="IPR028082">
    <property type="entry name" value="Peripla_BP_I"/>
</dbReference>
<dbReference type="CDD" id="cd06267">
    <property type="entry name" value="PBP1_LacI_sugar_binding-like"/>
    <property type="match status" value="1"/>
</dbReference>
<evidence type="ECO:0000313" key="6">
    <source>
        <dbReference type="Proteomes" id="UP000426246"/>
    </source>
</evidence>
<organism evidence="5 6">
    <name type="scientific">Paenibacillus psychroresistens</name>
    <dbReference type="NCBI Taxonomy" id="1778678"/>
    <lineage>
        <taxon>Bacteria</taxon>
        <taxon>Bacillati</taxon>
        <taxon>Bacillota</taxon>
        <taxon>Bacilli</taxon>
        <taxon>Bacillales</taxon>
        <taxon>Paenibacillaceae</taxon>
        <taxon>Paenibacillus</taxon>
    </lineage>
</organism>
<gene>
    <name evidence="5" type="ORF">EHS13_34200</name>
</gene>
<dbReference type="EMBL" id="CP034235">
    <property type="protein sequence ID" value="QGQ99557.1"/>
    <property type="molecule type" value="Genomic_DNA"/>
</dbReference>
<dbReference type="SMART" id="SM00354">
    <property type="entry name" value="HTH_LACI"/>
    <property type="match status" value="1"/>
</dbReference>
<dbReference type="RefSeq" id="WP_155704722.1">
    <property type="nucleotide sequence ID" value="NZ_CP034235.1"/>
</dbReference>
<reference evidence="6" key="1">
    <citation type="submission" date="2018-11" db="EMBL/GenBank/DDBJ databases">
        <title>Complete genome sequence of Paenibacillus sp. ML311-T8.</title>
        <authorList>
            <person name="Nam Y.-D."/>
            <person name="Kang J."/>
            <person name="Chung W.-H."/>
            <person name="Park Y.S."/>
        </authorList>
    </citation>
    <scope>NUCLEOTIDE SEQUENCE [LARGE SCALE GENOMIC DNA]</scope>
    <source>
        <strain evidence="6">ML311-T8</strain>
    </source>
</reference>
<dbReference type="GO" id="GO:0003700">
    <property type="term" value="F:DNA-binding transcription factor activity"/>
    <property type="evidence" value="ECO:0007669"/>
    <property type="project" value="TreeGrafter"/>
</dbReference>
<keyword evidence="6" id="KW-1185">Reference proteome</keyword>
<dbReference type="KEGG" id="ppsc:EHS13_34200"/>